<dbReference type="InterPro" id="IPR011009">
    <property type="entry name" value="Kinase-like_dom_sf"/>
</dbReference>
<dbReference type="SUPFAM" id="SSF56112">
    <property type="entry name" value="Protein kinase-like (PK-like)"/>
    <property type="match status" value="1"/>
</dbReference>
<evidence type="ECO:0000313" key="3">
    <source>
        <dbReference type="EMBL" id="CAE7163404.1"/>
    </source>
</evidence>
<dbReference type="Gene3D" id="1.10.510.10">
    <property type="entry name" value="Transferase(Phosphotransferase) domain 1"/>
    <property type="match status" value="1"/>
</dbReference>
<evidence type="ECO:0000313" key="4">
    <source>
        <dbReference type="Proteomes" id="UP000663827"/>
    </source>
</evidence>
<dbReference type="EMBL" id="CAJNJQ010002167">
    <property type="protein sequence ID" value="CAE7163404.1"/>
    <property type="molecule type" value="Genomic_DNA"/>
</dbReference>
<reference evidence="3" key="1">
    <citation type="submission" date="2021-01" db="EMBL/GenBank/DDBJ databases">
        <authorList>
            <person name="Kaushik A."/>
        </authorList>
    </citation>
    <scope>NUCLEOTIDE SEQUENCE</scope>
    <source>
        <strain evidence="3">AG5</strain>
    </source>
</reference>
<dbReference type="PROSITE" id="PS50011">
    <property type="entry name" value="PROTEIN_KINASE_DOM"/>
    <property type="match status" value="1"/>
</dbReference>
<keyword evidence="1" id="KW-1133">Transmembrane helix</keyword>
<keyword evidence="1" id="KW-0812">Transmembrane</keyword>
<evidence type="ECO:0000259" key="2">
    <source>
        <dbReference type="PROSITE" id="PS50011"/>
    </source>
</evidence>
<accession>A0A8H3E457</accession>
<feature type="transmembrane region" description="Helical" evidence="1">
    <location>
        <begin position="47"/>
        <end position="65"/>
    </location>
</feature>
<feature type="domain" description="Protein kinase" evidence="2">
    <location>
        <begin position="1"/>
        <end position="71"/>
    </location>
</feature>
<comment type="caution">
    <text evidence="3">The sequence shown here is derived from an EMBL/GenBank/DDBJ whole genome shotgun (WGS) entry which is preliminary data.</text>
</comment>
<dbReference type="AlphaFoldDB" id="A0A8H3E457"/>
<keyword evidence="1" id="KW-0472">Membrane</keyword>
<proteinExistence type="predicted"/>
<sequence>MLSDFGNSLVEDNTLRFTATTRDAACSSRWAAPEILEGAATSYPADVFALGMTMLVNIVLFWVCLSNNTLT</sequence>
<dbReference type="InterPro" id="IPR000719">
    <property type="entry name" value="Prot_kinase_dom"/>
</dbReference>
<evidence type="ECO:0000256" key="1">
    <source>
        <dbReference type="SAM" id="Phobius"/>
    </source>
</evidence>
<name>A0A8H3E457_9AGAM</name>
<gene>
    <name evidence="3" type="ORF">RDB_LOCUS102030</name>
</gene>
<organism evidence="3 4">
    <name type="scientific">Rhizoctonia solani</name>
    <dbReference type="NCBI Taxonomy" id="456999"/>
    <lineage>
        <taxon>Eukaryota</taxon>
        <taxon>Fungi</taxon>
        <taxon>Dikarya</taxon>
        <taxon>Basidiomycota</taxon>
        <taxon>Agaricomycotina</taxon>
        <taxon>Agaricomycetes</taxon>
        <taxon>Cantharellales</taxon>
        <taxon>Ceratobasidiaceae</taxon>
        <taxon>Rhizoctonia</taxon>
    </lineage>
</organism>
<dbReference type="GO" id="GO:0005524">
    <property type="term" value="F:ATP binding"/>
    <property type="evidence" value="ECO:0007669"/>
    <property type="project" value="InterPro"/>
</dbReference>
<protein>
    <recommendedName>
        <fullName evidence="2">Protein kinase domain-containing protein</fullName>
    </recommendedName>
</protein>
<dbReference type="Proteomes" id="UP000663827">
    <property type="component" value="Unassembled WGS sequence"/>
</dbReference>
<dbReference type="GO" id="GO:0004672">
    <property type="term" value="F:protein kinase activity"/>
    <property type="evidence" value="ECO:0007669"/>
    <property type="project" value="InterPro"/>
</dbReference>